<dbReference type="PANTHER" id="PTHR30336:SF18">
    <property type="entry name" value="MEMBRANE PROTEIN"/>
    <property type="match status" value="1"/>
</dbReference>
<evidence type="ECO:0000313" key="4">
    <source>
        <dbReference type="Proteomes" id="UP000800303"/>
    </source>
</evidence>
<feature type="transmembrane region" description="Helical" evidence="1">
    <location>
        <begin position="6"/>
        <end position="25"/>
    </location>
</feature>
<sequence>MDFLFINVFSYGLTALVLFAFMISYLRDKRRIRVGMLLTLGLLMLAFSLMISVIRAADEIDTVRYATVFGALIFIVLVPLLVIGTGAGLIYNARILWRKEGFKPKNLLTLGLGLLIFLYLGLLILAPFWTGHEELALPVVLIATITAYLGFVFLCYLVSCILYNLVRPKPPRDYIVVLGAGLKGDKVTPLLAGRLKRAIAFYRKQEAMPYVPPKFVVSGGKGSDEMISEAAAMRNYLLEQGIPDEWIILEDRSVNTLQNMAFSKKIMDEESGEGRYTCVFATNNFHLFRAGVYARKAGLKADGIGSKTAFYYLPNAFIREYIAILSMYRKWHIAVIGLIVLMFALIALALWWVNRSVGV</sequence>
<feature type="transmembrane region" description="Helical" evidence="1">
    <location>
        <begin position="135"/>
        <end position="163"/>
    </location>
</feature>
<organism evidence="3 4">
    <name type="scientific">Saccharibacillus alkalitolerans</name>
    <dbReference type="NCBI Taxonomy" id="2705290"/>
    <lineage>
        <taxon>Bacteria</taxon>
        <taxon>Bacillati</taxon>
        <taxon>Bacillota</taxon>
        <taxon>Bacilli</taxon>
        <taxon>Bacillales</taxon>
        <taxon>Paenibacillaceae</taxon>
        <taxon>Saccharibacillus</taxon>
    </lineage>
</organism>
<keyword evidence="1" id="KW-0472">Membrane</keyword>
<accession>A0ABX0F9G3</accession>
<keyword evidence="1" id="KW-1133">Transmembrane helix</keyword>
<evidence type="ECO:0000313" key="3">
    <source>
        <dbReference type="EMBL" id="NGZ76575.1"/>
    </source>
</evidence>
<reference evidence="3 4" key="1">
    <citation type="submission" date="2020-01" db="EMBL/GenBank/DDBJ databases">
        <title>Polyphasic characterisation and genomic insights into a novel alkali tolerant bacterium VR-M41.</title>
        <authorList>
            <person name="Vemuluri V.R."/>
        </authorList>
    </citation>
    <scope>NUCLEOTIDE SEQUENCE [LARGE SCALE GENOMIC DNA]</scope>
    <source>
        <strain evidence="3 4">VR-M41</strain>
    </source>
</reference>
<proteinExistence type="predicted"/>
<dbReference type="PANTHER" id="PTHR30336">
    <property type="entry name" value="INNER MEMBRANE PROTEIN, PROBABLE PERMEASE"/>
    <property type="match status" value="1"/>
</dbReference>
<keyword evidence="4" id="KW-1185">Reference proteome</keyword>
<evidence type="ECO:0000259" key="2">
    <source>
        <dbReference type="Pfam" id="PF02698"/>
    </source>
</evidence>
<dbReference type="InterPro" id="IPR003848">
    <property type="entry name" value="DUF218"/>
</dbReference>
<feature type="transmembrane region" description="Helical" evidence="1">
    <location>
        <begin position="107"/>
        <end position="129"/>
    </location>
</feature>
<dbReference type="Pfam" id="PF02698">
    <property type="entry name" value="DUF218"/>
    <property type="match status" value="1"/>
</dbReference>
<dbReference type="Gene3D" id="3.40.50.620">
    <property type="entry name" value="HUPs"/>
    <property type="match status" value="1"/>
</dbReference>
<dbReference type="RefSeq" id="WP_166275475.1">
    <property type="nucleotide sequence ID" value="NZ_JAAFGS010000004.1"/>
</dbReference>
<evidence type="ECO:0000256" key="1">
    <source>
        <dbReference type="SAM" id="Phobius"/>
    </source>
</evidence>
<dbReference type="EMBL" id="JAAFGS010000004">
    <property type="protein sequence ID" value="NGZ76575.1"/>
    <property type="molecule type" value="Genomic_DNA"/>
</dbReference>
<feature type="transmembrane region" description="Helical" evidence="1">
    <location>
        <begin position="331"/>
        <end position="353"/>
    </location>
</feature>
<protein>
    <submittedName>
        <fullName evidence="3">YdcF family protein</fullName>
    </submittedName>
</protein>
<feature type="transmembrane region" description="Helical" evidence="1">
    <location>
        <begin position="37"/>
        <end position="57"/>
    </location>
</feature>
<dbReference type="InterPro" id="IPR014729">
    <property type="entry name" value="Rossmann-like_a/b/a_fold"/>
</dbReference>
<dbReference type="CDD" id="cd06259">
    <property type="entry name" value="YdcF-like"/>
    <property type="match status" value="1"/>
</dbReference>
<dbReference type="Proteomes" id="UP000800303">
    <property type="component" value="Unassembled WGS sequence"/>
</dbReference>
<dbReference type="InterPro" id="IPR051599">
    <property type="entry name" value="Cell_Envelope_Assoc"/>
</dbReference>
<gene>
    <name evidence="3" type="ORF">GYN08_14700</name>
</gene>
<comment type="caution">
    <text evidence="3">The sequence shown here is derived from an EMBL/GenBank/DDBJ whole genome shotgun (WGS) entry which is preliminary data.</text>
</comment>
<keyword evidence="1" id="KW-0812">Transmembrane</keyword>
<feature type="domain" description="DUF218" evidence="2">
    <location>
        <begin position="173"/>
        <end position="323"/>
    </location>
</feature>
<name>A0ABX0F9G3_9BACL</name>
<feature type="transmembrane region" description="Helical" evidence="1">
    <location>
        <begin position="69"/>
        <end position="95"/>
    </location>
</feature>